<evidence type="ECO:0000313" key="14">
    <source>
        <dbReference type="Proteomes" id="UP000002669"/>
    </source>
</evidence>
<comment type="cofactor">
    <cofactor evidence="1">
        <name>Zn(2+)</name>
        <dbReference type="ChEBI" id="CHEBI:29105"/>
    </cofactor>
</comment>
<dbReference type="GO" id="GO:0006147">
    <property type="term" value="P:guanine catabolic process"/>
    <property type="evidence" value="ECO:0007669"/>
    <property type="project" value="EnsemblFungi"/>
</dbReference>
<accession>E4V5U6</accession>
<dbReference type="PANTHER" id="PTHR11271">
    <property type="entry name" value="GUANINE DEAMINASE"/>
    <property type="match status" value="1"/>
</dbReference>
<comment type="similarity">
    <text evidence="3">Belongs to the metallo-dependent hydrolases superfamily. ATZ/TRZ family.</text>
</comment>
<dbReference type="OMA" id="CVHMNDS"/>
<dbReference type="GO" id="GO:0008270">
    <property type="term" value="F:zinc ion binding"/>
    <property type="evidence" value="ECO:0007669"/>
    <property type="project" value="TreeGrafter"/>
</dbReference>
<dbReference type="Gene3D" id="3.20.20.140">
    <property type="entry name" value="Metal-dependent hydrolases"/>
    <property type="match status" value="1"/>
</dbReference>
<dbReference type="HOGENOM" id="CLU_012358_0_0_1"/>
<protein>
    <recommendedName>
        <fullName evidence="10">Probable guanine deaminase</fullName>
        <ecNumber evidence="4">3.5.4.3</ecNumber>
    </recommendedName>
    <alternativeName>
        <fullName evidence="11">Guanine aminohydrolase</fullName>
    </alternativeName>
</protein>
<dbReference type="PANTHER" id="PTHR11271:SF6">
    <property type="entry name" value="GUANINE DEAMINASE"/>
    <property type="match status" value="1"/>
</dbReference>
<dbReference type="RefSeq" id="XP_003169578.1">
    <property type="nucleotide sequence ID" value="XM_003169530.1"/>
</dbReference>
<feature type="domain" description="Amidohydrolase-related" evidence="12">
    <location>
        <begin position="113"/>
        <end position="516"/>
    </location>
</feature>
<dbReference type="GO" id="GO:0008892">
    <property type="term" value="F:guanine deaminase activity"/>
    <property type="evidence" value="ECO:0007669"/>
    <property type="project" value="UniProtKB-EC"/>
</dbReference>
<evidence type="ECO:0000256" key="9">
    <source>
        <dbReference type="ARBA" id="ARBA00056079"/>
    </source>
</evidence>
<comment type="function">
    <text evidence="9">Catalyzes the hydrolytic deamination of guanine, producing xanthine and ammonia.</text>
</comment>
<dbReference type="AlphaFoldDB" id="E4V5U6"/>
<evidence type="ECO:0000256" key="2">
    <source>
        <dbReference type="ARBA" id="ARBA00004984"/>
    </source>
</evidence>
<dbReference type="GO" id="GO:0005829">
    <property type="term" value="C:cytosol"/>
    <property type="evidence" value="ECO:0007669"/>
    <property type="project" value="TreeGrafter"/>
</dbReference>
<sequence>MGEISSVAAARCHRFTLYHGTFIQLPREPTAPATSTTAPAYDLLVNDGAVWVDNSDGRIAGCDWAVRGRRELDELAARMGWRLAFDDSEVDGSGETVVVRVIQSRADRNGFFFPGFIDTHIHAPQYPNSGIFGSTTLLDWLSKYTFPMEASFGDKNAPDTPTTRAHTVYNAVVARTLSHGTTTAAYYATIHVPATNLLATICHSRGQRAFIGRVCMDNPDTCPDFYRDESTAAMVDATKQSMAYIHRLDPSGTLVKPIITPRFAISCTAKALARLGDLAASTDPPTHVQTHICENEDEIQAVRILFPGCSTYAEVYDQAKLITRRTVLAHGVHLLESERALIRKRSAGISHCPASNTSLSSGMCPVRVLLDDGINVGLGTDVSGGYSPSILETARQASLVSRLVACHCGKDDGRRNKLSVEESLYLATRGGAKVLNMQDEVGGFERGMFWDAQMIELGPSIESDPNRIAVPEMLDLQHASRVCVYGWESWDERIAKWMWTGDDRNVKAVWVGGRLVHGST</sequence>
<evidence type="ECO:0000313" key="13">
    <source>
        <dbReference type="EMBL" id="EFR05471.1"/>
    </source>
</evidence>
<dbReference type="FunFam" id="3.20.20.140:FF:000022">
    <property type="entry name" value="Guanine deaminase"/>
    <property type="match status" value="1"/>
</dbReference>
<dbReference type="EC" id="3.5.4.3" evidence="4"/>
<dbReference type="Proteomes" id="UP000002669">
    <property type="component" value="Unassembled WGS sequence"/>
</dbReference>
<evidence type="ECO:0000256" key="1">
    <source>
        <dbReference type="ARBA" id="ARBA00001947"/>
    </source>
</evidence>
<dbReference type="InterPro" id="IPR051607">
    <property type="entry name" value="Metallo-dep_hydrolases"/>
</dbReference>
<evidence type="ECO:0000256" key="6">
    <source>
        <dbReference type="ARBA" id="ARBA00022801"/>
    </source>
</evidence>
<evidence type="ECO:0000259" key="12">
    <source>
        <dbReference type="Pfam" id="PF01979"/>
    </source>
</evidence>
<dbReference type="InterPro" id="IPR006680">
    <property type="entry name" value="Amidohydro-rel"/>
</dbReference>
<dbReference type="FunCoup" id="E4V5U6">
    <property type="interactions" value="132"/>
</dbReference>
<evidence type="ECO:0000256" key="8">
    <source>
        <dbReference type="ARBA" id="ARBA00051148"/>
    </source>
</evidence>
<dbReference type="Gene3D" id="2.30.40.10">
    <property type="entry name" value="Urease, subunit C, domain 1"/>
    <property type="match status" value="1"/>
</dbReference>
<dbReference type="GeneID" id="10024809"/>
<evidence type="ECO:0000256" key="10">
    <source>
        <dbReference type="ARBA" id="ARBA00069860"/>
    </source>
</evidence>
<gene>
    <name evidence="13" type="ORF">MGYG_08484</name>
</gene>
<proteinExistence type="inferred from homology"/>
<keyword evidence="6" id="KW-0378">Hydrolase</keyword>
<dbReference type="InterPro" id="IPR011059">
    <property type="entry name" value="Metal-dep_hydrolase_composite"/>
</dbReference>
<dbReference type="Pfam" id="PF01979">
    <property type="entry name" value="Amidohydro_1"/>
    <property type="match status" value="1"/>
</dbReference>
<dbReference type="InterPro" id="IPR032466">
    <property type="entry name" value="Metal_Hydrolase"/>
</dbReference>
<dbReference type="eggNOG" id="KOG3968">
    <property type="taxonomic scope" value="Eukaryota"/>
</dbReference>
<evidence type="ECO:0000256" key="4">
    <source>
        <dbReference type="ARBA" id="ARBA00012781"/>
    </source>
</evidence>
<comment type="catalytic activity">
    <reaction evidence="8">
        <text>guanine + H2O + H(+) = xanthine + NH4(+)</text>
        <dbReference type="Rhea" id="RHEA:14665"/>
        <dbReference type="ChEBI" id="CHEBI:15377"/>
        <dbReference type="ChEBI" id="CHEBI:15378"/>
        <dbReference type="ChEBI" id="CHEBI:16235"/>
        <dbReference type="ChEBI" id="CHEBI:17712"/>
        <dbReference type="ChEBI" id="CHEBI:28938"/>
        <dbReference type="EC" id="3.5.4.3"/>
    </reaction>
</comment>
<dbReference type="EMBL" id="DS989830">
    <property type="protein sequence ID" value="EFR05471.1"/>
    <property type="molecule type" value="Genomic_DNA"/>
</dbReference>
<evidence type="ECO:0000256" key="3">
    <source>
        <dbReference type="ARBA" id="ARBA00006745"/>
    </source>
</evidence>
<evidence type="ECO:0000256" key="11">
    <source>
        <dbReference type="ARBA" id="ARBA00083147"/>
    </source>
</evidence>
<dbReference type="InParanoid" id="E4V5U6"/>
<dbReference type="STRING" id="535722.E4V5U6"/>
<keyword evidence="7" id="KW-0862">Zinc</keyword>
<evidence type="ECO:0000256" key="7">
    <source>
        <dbReference type="ARBA" id="ARBA00022833"/>
    </source>
</evidence>
<comment type="pathway">
    <text evidence="2">Purine metabolism; guanine degradation; xanthine from guanine: step 1/1.</text>
</comment>
<dbReference type="SUPFAM" id="SSF51556">
    <property type="entry name" value="Metallo-dependent hydrolases"/>
    <property type="match status" value="1"/>
</dbReference>
<reference evidence="14" key="1">
    <citation type="journal article" date="2012" name="MBio">
        <title>Comparative genome analysis of Trichophyton rubrum and related dermatophytes reveals candidate genes involved in infection.</title>
        <authorList>
            <person name="Martinez D.A."/>
            <person name="Oliver B.G."/>
            <person name="Graeser Y."/>
            <person name="Goldberg J.M."/>
            <person name="Li W."/>
            <person name="Martinez-Rossi N.M."/>
            <person name="Monod M."/>
            <person name="Shelest E."/>
            <person name="Barton R.C."/>
            <person name="Birch E."/>
            <person name="Brakhage A.A."/>
            <person name="Chen Z."/>
            <person name="Gurr S.J."/>
            <person name="Heiman D."/>
            <person name="Heitman J."/>
            <person name="Kosti I."/>
            <person name="Rossi A."/>
            <person name="Saif S."/>
            <person name="Samalova M."/>
            <person name="Saunders C.W."/>
            <person name="Shea T."/>
            <person name="Summerbell R.C."/>
            <person name="Xu J."/>
            <person name="Young S."/>
            <person name="Zeng Q."/>
            <person name="Birren B.W."/>
            <person name="Cuomo C.A."/>
            <person name="White T.C."/>
        </authorList>
    </citation>
    <scope>NUCLEOTIDE SEQUENCE [LARGE SCALE GENOMIC DNA]</scope>
    <source>
        <strain evidence="14">ATCC MYA-4604 / CBS 118893</strain>
    </source>
</reference>
<dbReference type="OrthoDB" id="194468at2759"/>
<organism evidence="14">
    <name type="scientific">Arthroderma gypseum (strain ATCC MYA-4604 / CBS 118893)</name>
    <name type="common">Microsporum gypseum</name>
    <dbReference type="NCBI Taxonomy" id="535722"/>
    <lineage>
        <taxon>Eukaryota</taxon>
        <taxon>Fungi</taxon>
        <taxon>Dikarya</taxon>
        <taxon>Ascomycota</taxon>
        <taxon>Pezizomycotina</taxon>
        <taxon>Eurotiomycetes</taxon>
        <taxon>Eurotiomycetidae</taxon>
        <taxon>Onygenales</taxon>
        <taxon>Arthrodermataceae</taxon>
        <taxon>Nannizzia</taxon>
    </lineage>
</organism>
<name>E4V5U6_ARTGP</name>
<keyword evidence="14" id="KW-1185">Reference proteome</keyword>
<evidence type="ECO:0000256" key="5">
    <source>
        <dbReference type="ARBA" id="ARBA00022723"/>
    </source>
</evidence>
<dbReference type="VEuPathDB" id="FungiDB:MGYG_08484"/>
<keyword evidence="5" id="KW-0479">Metal-binding</keyword>